<proteinExistence type="predicted"/>
<comment type="cofactor">
    <cofactor evidence="6">
        <name>[2Fe-2S] cluster</name>
        <dbReference type="ChEBI" id="CHEBI:190135"/>
    </cofactor>
</comment>
<feature type="domain" description="Rieske" evidence="9">
    <location>
        <begin position="268"/>
        <end position="366"/>
    </location>
</feature>
<protein>
    <submittedName>
        <fullName evidence="10">Rieske 2Fe-2S domain-containing protein</fullName>
    </submittedName>
</protein>
<gene>
    <name evidence="10" type="ORF">PZE19_17425</name>
</gene>
<dbReference type="Gene3D" id="2.102.10.10">
    <property type="entry name" value="Rieske [2Fe-2S] iron-sulphur domain"/>
    <property type="match status" value="1"/>
</dbReference>
<dbReference type="SUPFAM" id="SSF50022">
    <property type="entry name" value="ISP domain"/>
    <property type="match status" value="1"/>
</dbReference>
<dbReference type="CDD" id="cd03467">
    <property type="entry name" value="Rieske"/>
    <property type="match status" value="1"/>
</dbReference>
<feature type="compositionally biased region" description="Low complexity" evidence="7">
    <location>
        <begin position="128"/>
        <end position="155"/>
    </location>
</feature>
<reference evidence="10 11" key="1">
    <citation type="submission" date="2023-03" db="EMBL/GenBank/DDBJ databases">
        <title>Paludisphaera mucosa sp. nov. a novel planctomycete from northern fen.</title>
        <authorList>
            <person name="Ivanova A."/>
        </authorList>
    </citation>
    <scope>NUCLEOTIDE SEQUENCE [LARGE SCALE GENOMIC DNA]</scope>
    <source>
        <strain evidence="10 11">Pla2</strain>
    </source>
</reference>
<evidence type="ECO:0000256" key="1">
    <source>
        <dbReference type="ARBA" id="ARBA00022714"/>
    </source>
</evidence>
<keyword evidence="3" id="KW-0408">Iron</keyword>
<dbReference type="EMBL" id="JARRAG010000002">
    <property type="protein sequence ID" value="MDG3005571.1"/>
    <property type="molecule type" value="Genomic_DNA"/>
</dbReference>
<evidence type="ECO:0000256" key="7">
    <source>
        <dbReference type="SAM" id="MobiDB-lite"/>
    </source>
</evidence>
<dbReference type="PROSITE" id="PS51296">
    <property type="entry name" value="RIESKE"/>
    <property type="match status" value="1"/>
</dbReference>
<keyword evidence="11" id="KW-1185">Reference proteome</keyword>
<feature type="region of interest" description="Disordered" evidence="7">
    <location>
        <begin position="127"/>
        <end position="160"/>
    </location>
</feature>
<dbReference type="InterPro" id="IPR005805">
    <property type="entry name" value="Rieske_Fe-S_prot_C"/>
</dbReference>
<evidence type="ECO:0000256" key="3">
    <source>
        <dbReference type="ARBA" id="ARBA00023004"/>
    </source>
</evidence>
<keyword evidence="8" id="KW-1133">Transmembrane helix</keyword>
<dbReference type="InterPro" id="IPR017941">
    <property type="entry name" value="Rieske_2Fe-2S"/>
</dbReference>
<evidence type="ECO:0000256" key="4">
    <source>
        <dbReference type="ARBA" id="ARBA00023014"/>
    </source>
</evidence>
<feature type="compositionally biased region" description="Low complexity" evidence="7">
    <location>
        <begin position="22"/>
        <end position="33"/>
    </location>
</feature>
<evidence type="ECO:0000259" key="9">
    <source>
        <dbReference type="PROSITE" id="PS51296"/>
    </source>
</evidence>
<evidence type="ECO:0000313" key="10">
    <source>
        <dbReference type="EMBL" id="MDG3005571.1"/>
    </source>
</evidence>
<dbReference type="Pfam" id="PF00355">
    <property type="entry name" value="Rieske"/>
    <property type="match status" value="1"/>
</dbReference>
<accession>A0ABT6FDB7</accession>
<keyword evidence="8" id="KW-0472">Membrane</keyword>
<evidence type="ECO:0000313" key="11">
    <source>
        <dbReference type="Proteomes" id="UP001216907"/>
    </source>
</evidence>
<sequence length="389" mass="40595">MSVQEKLAAARSGNSAKPAGEPSPAVAASTAPAPAGPPKTMSVKEKLAAARAGGTTKHAPKPATADQTDAPPAASPAVGAMSVTEKLAAARAGGAGRPAPAPAATSAAPAAKPGGMSVKQKLAAARGVATAPETATVETASSPTPVPAQVPTAAPRVLPPLAEMTDPRDLAEALRRAGAKKDQEAAARPAVATSAAAAAVPARPRREDVLGERPDRSQVRVDRRGLFVYATWWVVVGWLAFAAALALLSAMMIRYLFPNADAEPPSTVKVGLPTDYEPGDVSERFKDQWGFWIVRNVDDRGRDVIYALQTYCTHLGCPPSWLPGEQKFKCPCHGSGFYKDGANFEGPAPRPLERYKIGLADDGQIVVDKGQTFRKDLDQWSDPDSFLAV</sequence>
<feature type="compositionally biased region" description="Low complexity" evidence="7">
    <location>
        <begin position="61"/>
        <end position="77"/>
    </location>
</feature>
<feature type="region of interest" description="Disordered" evidence="7">
    <location>
        <begin position="1"/>
        <end position="114"/>
    </location>
</feature>
<dbReference type="Proteomes" id="UP001216907">
    <property type="component" value="Unassembled WGS sequence"/>
</dbReference>
<evidence type="ECO:0000256" key="5">
    <source>
        <dbReference type="ARBA" id="ARBA00023157"/>
    </source>
</evidence>
<evidence type="ECO:0000256" key="2">
    <source>
        <dbReference type="ARBA" id="ARBA00022723"/>
    </source>
</evidence>
<keyword evidence="2" id="KW-0479">Metal-binding</keyword>
<keyword evidence="1" id="KW-0001">2Fe-2S</keyword>
<keyword evidence="5" id="KW-1015">Disulfide bond</keyword>
<evidence type="ECO:0000256" key="6">
    <source>
        <dbReference type="ARBA" id="ARBA00034078"/>
    </source>
</evidence>
<organism evidence="10 11">
    <name type="scientific">Paludisphaera mucosa</name>
    <dbReference type="NCBI Taxonomy" id="3030827"/>
    <lineage>
        <taxon>Bacteria</taxon>
        <taxon>Pseudomonadati</taxon>
        <taxon>Planctomycetota</taxon>
        <taxon>Planctomycetia</taxon>
        <taxon>Isosphaerales</taxon>
        <taxon>Isosphaeraceae</taxon>
        <taxon>Paludisphaera</taxon>
    </lineage>
</organism>
<dbReference type="InterPro" id="IPR014349">
    <property type="entry name" value="Rieske_Fe-S_prot"/>
</dbReference>
<feature type="compositionally biased region" description="Low complexity" evidence="7">
    <location>
        <begin position="102"/>
        <end position="114"/>
    </location>
</feature>
<keyword evidence="4" id="KW-0411">Iron-sulfur</keyword>
<feature type="transmembrane region" description="Helical" evidence="8">
    <location>
        <begin position="226"/>
        <end position="257"/>
    </location>
</feature>
<evidence type="ECO:0000256" key="8">
    <source>
        <dbReference type="SAM" id="Phobius"/>
    </source>
</evidence>
<dbReference type="PANTHER" id="PTHR10134">
    <property type="entry name" value="CYTOCHROME B-C1 COMPLEX SUBUNIT RIESKE, MITOCHONDRIAL"/>
    <property type="match status" value="1"/>
</dbReference>
<dbReference type="InterPro" id="IPR036922">
    <property type="entry name" value="Rieske_2Fe-2S_sf"/>
</dbReference>
<keyword evidence="8" id="KW-0812">Transmembrane</keyword>
<dbReference type="RefSeq" id="WP_277861902.1">
    <property type="nucleotide sequence ID" value="NZ_JARRAG010000002.1"/>
</dbReference>
<dbReference type="PRINTS" id="PR00162">
    <property type="entry name" value="RIESKE"/>
</dbReference>
<name>A0ABT6FDB7_9BACT</name>
<comment type="caution">
    <text evidence="10">The sequence shown here is derived from an EMBL/GenBank/DDBJ whole genome shotgun (WGS) entry which is preliminary data.</text>
</comment>